<feature type="transmembrane region" description="Helical" evidence="1">
    <location>
        <begin position="167"/>
        <end position="184"/>
    </location>
</feature>
<dbReference type="OrthoDB" id="9814194at2"/>
<evidence type="ECO:0000313" key="2">
    <source>
        <dbReference type="EMBL" id="RAJ02639.1"/>
    </source>
</evidence>
<keyword evidence="1" id="KW-0812">Transmembrane</keyword>
<feature type="transmembrane region" description="Helical" evidence="1">
    <location>
        <begin position="141"/>
        <end position="161"/>
    </location>
</feature>
<sequence length="234" mass="26599">MKPATFRRFSTIEERDAVADLLEMHGIQSIKKGNAPLLDSNFIGQNFDNAFILQLSPADFTKANEVLQTAAQALLNEVEDDYYLLSFTNEELLDVVRNQDEWGEFDYVLALKLLGERGVSLSSENMDSIQKMRYEKLTKPVATPVAWLIASYLAVICSPILLRYAVIYWIPMVAIVSALYILFGKKTLPDGQKIYPYTQQTRTHAIIIILLGVLFYVYYLFLLFSNSVYDASPL</sequence>
<keyword evidence="1" id="KW-0472">Membrane</keyword>
<dbReference type="Proteomes" id="UP000249547">
    <property type="component" value="Unassembled WGS sequence"/>
</dbReference>
<gene>
    <name evidence="2" type="ORF">LX64_03659</name>
</gene>
<proteinExistence type="predicted"/>
<protein>
    <submittedName>
        <fullName evidence="2">Uncharacterized protein</fullName>
    </submittedName>
</protein>
<name>A0A327QDJ9_9BACT</name>
<keyword evidence="1" id="KW-1133">Transmembrane helix</keyword>
<keyword evidence="3" id="KW-1185">Reference proteome</keyword>
<organism evidence="2 3">
    <name type="scientific">Chitinophaga skermanii</name>
    <dbReference type="NCBI Taxonomy" id="331697"/>
    <lineage>
        <taxon>Bacteria</taxon>
        <taxon>Pseudomonadati</taxon>
        <taxon>Bacteroidota</taxon>
        <taxon>Chitinophagia</taxon>
        <taxon>Chitinophagales</taxon>
        <taxon>Chitinophagaceae</taxon>
        <taxon>Chitinophaga</taxon>
    </lineage>
</organism>
<dbReference type="RefSeq" id="WP_148707368.1">
    <property type="nucleotide sequence ID" value="NZ_QLLL01000006.1"/>
</dbReference>
<comment type="caution">
    <text evidence="2">The sequence shown here is derived from an EMBL/GenBank/DDBJ whole genome shotgun (WGS) entry which is preliminary data.</text>
</comment>
<feature type="transmembrane region" description="Helical" evidence="1">
    <location>
        <begin position="205"/>
        <end position="224"/>
    </location>
</feature>
<evidence type="ECO:0000313" key="3">
    <source>
        <dbReference type="Proteomes" id="UP000249547"/>
    </source>
</evidence>
<dbReference type="AlphaFoldDB" id="A0A327QDJ9"/>
<evidence type="ECO:0000256" key="1">
    <source>
        <dbReference type="SAM" id="Phobius"/>
    </source>
</evidence>
<dbReference type="EMBL" id="QLLL01000006">
    <property type="protein sequence ID" value="RAJ02639.1"/>
    <property type="molecule type" value="Genomic_DNA"/>
</dbReference>
<reference evidence="2 3" key="1">
    <citation type="submission" date="2018-06" db="EMBL/GenBank/DDBJ databases">
        <title>Genomic Encyclopedia of Archaeal and Bacterial Type Strains, Phase II (KMG-II): from individual species to whole genera.</title>
        <authorList>
            <person name="Goeker M."/>
        </authorList>
    </citation>
    <scope>NUCLEOTIDE SEQUENCE [LARGE SCALE GENOMIC DNA]</scope>
    <source>
        <strain evidence="2 3">DSM 23857</strain>
    </source>
</reference>
<accession>A0A327QDJ9</accession>